<evidence type="ECO:0000259" key="1">
    <source>
        <dbReference type="PROSITE" id="PS50805"/>
    </source>
</evidence>
<reference evidence="2" key="1">
    <citation type="submission" date="2025-05" db="UniProtKB">
        <authorList>
            <consortium name="RefSeq"/>
        </authorList>
    </citation>
    <scope>NUCLEOTIDE SEQUENCE [LARGE SCALE GENOMIC DNA]</scope>
</reference>
<dbReference type="SMART" id="SM00349">
    <property type="entry name" value="KRAB"/>
    <property type="match status" value="1"/>
</dbReference>
<protein>
    <submittedName>
        <fullName evidence="3">Zinc finger protein 879 isoform X3</fullName>
    </submittedName>
</protein>
<dbReference type="InterPro" id="IPR050169">
    <property type="entry name" value="Krueppel_C2H2_ZnF"/>
</dbReference>
<evidence type="ECO:0000313" key="2">
    <source>
        <dbReference type="Proteomes" id="UP001652580"/>
    </source>
</evidence>
<dbReference type="RefSeq" id="XP_057397105.1">
    <property type="nucleotide sequence ID" value="XM_057541122.1"/>
</dbReference>
<dbReference type="PANTHER" id="PTHR23232">
    <property type="entry name" value="KRAB DOMAIN C2H2 ZINC FINGER"/>
    <property type="match status" value="1"/>
</dbReference>
<proteinExistence type="predicted"/>
<evidence type="ECO:0000313" key="3">
    <source>
        <dbReference type="RefSeq" id="XP_057397105.1"/>
    </source>
</evidence>
<dbReference type="GeneID" id="103014881"/>
<dbReference type="PANTHER" id="PTHR23232:SF142">
    <property type="entry name" value="GASTRULA ZINC FINGER PROTEIN XLCGF57.1-LIKE-RELATED"/>
    <property type="match status" value="1"/>
</dbReference>
<reference evidence="3" key="2">
    <citation type="submission" date="2025-08" db="UniProtKB">
        <authorList>
            <consortium name="RefSeq"/>
        </authorList>
    </citation>
    <scope>IDENTIFICATION</scope>
</reference>
<dbReference type="Proteomes" id="UP001652580">
    <property type="component" value="Chromosome 2"/>
</dbReference>
<dbReference type="PROSITE" id="PS50805">
    <property type="entry name" value="KRAB"/>
    <property type="match status" value="1"/>
</dbReference>
<sequence>MATRLLPAQALESVTFRDVAVFFSRDEWLHLDSAQRTLYQEVMLENYSTLFSLGILFSKPKVILQLEQGEDPWMVENGVSQSTCLGWESLFETTVSEEENQEVMNQLIGDGPFDFKLGEIYINEEKLENQQGKKNRPLREVLVTIKKTCMKEKSFTGKYLRVWDCIVI</sequence>
<gene>
    <name evidence="3" type="primary">ZNF879</name>
</gene>
<dbReference type="Pfam" id="PF01352">
    <property type="entry name" value="KRAB"/>
    <property type="match status" value="1"/>
</dbReference>
<dbReference type="InterPro" id="IPR036051">
    <property type="entry name" value="KRAB_dom_sf"/>
</dbReference>
<feature type="domain" description="KRAB" evidence="1">
    <location>
        <begin position="14"/>
        <end position="85"/>
    </location>
</feature>
<organism evidence="2 3">
    <name type="scientific">Balaenoptera acutorostrata</name>
    <name type="common">Common minke whale</name>
    <name type="synonym">Balaena rostrata</name>
    <dbReference type="NCBI Taxonomy" id="9767"/>
    <lineage>
        <taxon>Eukaryota</taxon>
        <taxon>Metazoa</taxon>
        <taxon>Chordata</taxon>
        <taxon>Craniata</taxon>
        <taxon>Vertebrata</taxon>
        <taxon>Euteleostomi</taxon>
        <taxon>Mammalia</taxon>
        <taxon>Eutheria</taxon>
        <taxon>Laurasiatheria</taxon>
        <taxon>Artiodactyla</taxon>
        <taxon>Whippomorpha</taxon>
        <taxon>Cetacea</taxon>
        <taxon>Mysticeti</taxon>
        <taxon>Balaenopteridae</taxon>
        <taxon>Balaenoptera</taxon>
    </lineage>
</organism>
<dbReference type="SUPFAM" id="SSF109640">
    <property type="entry name" value="KRAB domain (Kruppel-associated box)"/>
    <property type="match status" value="1"/>
</dbReference>
<dbReference type="Gene3D" id="6.10.140.140">
    <property type="match status" value="1"/>
</dbReference>
<dbReference type="CDD" id="cd07765">
    <property type="entry name" value="KRAB_A-box"/>
    <property type="match status" value="1"/>
</dbReference>
<dbReference type="InterPro" id="IPR001909">
    <property type="entry name" value="KRAB"/>
</dbReference>
<name>A0ABM3T4T3_BALAC</name>
<accession>A0ABM3T4T3</accession>
<keyword evidence="2" id="KW-1185">Reference proteome</keyword>